<dbReference type="GO" id="GO:0009306">
    <property type="term" value="P:protein secretion"/>
    <property type="evidence" value="ECO:0007669"/>
    <property type="project" value="TreeGrafter"/>
</dbReference>
<dbReference type="InterPro" id="IPR000184">
    <property type="entry name" value="Bac_surfAg_D15"/>
</dbReference>
<dbReference type="Gene3D" id="3.10.20.310">
    <property type="entry name" value="membrane protein fhac"/>
    <property type="match status" value="2"/>
</dbReference>
<evidence type="ECO:0000256" key="1">
    <source>
        <dbReference type="ARBA" id="ARBA00004370"/>
    </source>
</evidence>
<dbReference type="Pfam" id="PF07244">
    <property type="entry name" value="POTRA"/>
    <property type="match status" value="1"/>
</dbReference>
<dbReference type="Gene3D" id="2.40.160.50">
    <property type="entry name" value="membrane protein fhac: a member of the omp85/tpsb transporter family"/>
    <property type="match status" value="1"/>
</dbReference>
<keyword evidence="6" id="KW-0998">Cell outer membrane</keyword>
<dbReference type="EMBL" id="CP020465">
    <property type="protein sequence ID" value="ASP49689.1"/>
    <property type="molecule type" value="Genomic_DNA"/>
</dbReference>
<feature type="domain" description="POTRA" evidence="8">
    <location>
        <begin position="183"/>
        <end position="252"/>
    </location>
</feature>
<feature type="domain" description="Bacterial surface antigen (D15)" evidence="7">
    <location>
        <begin position="385"/>
        <end position="571"/>
    </location>
</feature>
<evidence type="ECO:0000256" key="2">
    <source>
        <dbReference type="ARBA" id="ARBA00022452"/>
    </source>
</evidence>
<dbReference type="Pfam" id="PF01103">
    <property type="entry name" value="Omp85"/>
    <property type="match status" value="1"/>
</dbReference>
<dbReference type="Proteomes" id="UP000202259">
    <property type="component" value="Chromosome"/>
</dbReference>
<evidence type="ECO:0000259" key="8">
    <source>
        <dbReference type="Pfam" id="PF07244"/>
    </source>
</evidence>
<keyword evidence="2" id="KW-1134">Transmembrane beta strand</keyword>
<evidence type="ECO:0000259" key="7">
    <source>
        <dbReference type="Pfam" id="PF01103"/>
    </source>
</evidence>
<keyword evidence="10" id="KW-1185">Reference proteome</keyword>
<dbReference type="GO" id="GO:0009279">
    <property type="term" value="C:cell outer membrane"/>
    <property type="evidence" value="ECO:0007669"/>
    <property type="project" value="UniProtKB-SubCell"/>
</dbReference>
<dbReference type="KEGG" id="cber:B5D82_19105"/>
<dbReference type="InterPro" id="IPR039910">
    <property type="entry name" value="D15-like"/>
</dbReference>
<sequence length="574" mass="64987">MFMLVSTFKVQSAEPDAKLGTHLNIIGVEAAFKTNILRNLSTNENIIPLSLLGFPQSDSYILIKARSALQALGYYQPTLTLADDKQGKALTVELQEPVRWNSTSIVLNCETEVEEISKLVGKHPFLKGKVINHGEYSQFKSTIERVSQELGLLNATFTASALNVDIAKHQANVKWIFNCGARYTIKSISIEGTVLSHDLVNSYSTIRPGDAYSQLDIISSQQALNRSGFFKSVVVEQSVNHVTHQVDINLSIIDTEKYELKTLLGYGTDSGGKLGVSWRNRRVNNKAHQYVASVDFNKVKLDNADIHATFQYEIPLDKASSKWINLLSYEIKNEEIGRSKILTLESILANKIDLHWSSQWSIAMAQEQLESEADVNQNLKYIVPSWQLNYYSVTDPFSAIEGWRWQSTIRFSSEQLSNPDIKFLQTDQKIKRIWSLNDDWRLLLRARLGTTWMDTEEFNRSMPSTYRFFAGGDVSVRGYEHQSLSPIDNETPIGGKHLLSSGVEIDYLFNESFRWAIFTDQGNAFNDWKDWELQKSVGTGLRWVTPIGAIRLDIAKALDGNKGWRFHITIGPDL</sequence>
<comment type="subcellular location">
    <subcellularLocation>
        <location evidence="1">Membrane</location>
    </subcellularLocation>
</comment>
<dbReference type="InterPro" id="IPR010827">
    <property type="entry name" value="BamA/TamA_POTRA"/>
</dbReference>
<reference evidence="9 10" key="1">
    <citation type="submission" date="2017-08" db="EMBL/GenBank/DDBJ databases">
        <title>Complete genome of Colwellia sp. NB097-1, a psychrophile bacterium ioslated from Bering Sea.</title>
        <authorList>
            <person name="Chen X."/>
        </authorList>
    </citation>
    <scope>NUCLEOTIDE SEQUENCE [LARGE SCALE GENOMIC DNA]</scope>
    <source>
        <strain evidence="9 10">NB097-1</strain>
    </source>
</reference>
<proteinExistence type="predicted"/>
<keyword evidence="3" id="KW-0812">Transmembrane</keyword>
<evidence type="ECO:0008006" key="11">
    <source>
        <dbReference type="Google" id="ProtNLM"/>
    </source>
</evidence>
<evidence type="ECO:0000313" key="10">
    <source>
        <dbReference type="Proteomes" id="UP000202259"/>
    </source>
</evidence>
<keyword evidence="5" id="KW-0472">Membrane</keyword>
<dbReference type="PANTHER" id="PTHR12815">
    <property type="entry name" value="SORTING AND ASSEMBLY MACHINERY SAMM50 PROTEIN FAMILY MEMBER"/>
    <property type="match status" value="1"/>
</dbReference>
<evidence type="ECO:0000313" key="9">
    <source>
        <dbReference type="EMBL" id="ASP49689.1"/>
    </source>
</evidence>
<dbReference type="GO" id="GO:0097347">
    <property type="term" value="C:TAM protein secretion complex"/>
    <property type="evidence" value="ECO:0007669"/>
    <property type="project" value="TreeGrafter"/>
</dbReference>
<dbReference type="AlphaFoldDB" id="A0A222GCU0"/>
<protein>
    <recommendedName>
        <fullName evidence="11">Autotransporter assembly factor TamA</fullName>
    </recommendedName>
</protein>
<organism evidence="9 10">
    <name type="scientific">Cognaticolwellia beringensis</name>
    <dbReference type="NCBI Taxonomy" id="1967665"/>
    <lineage>
        <taxon>Bacteria</taxon>
        <taxon>Pseudomonadati</taxon>
        <taxon>Pseudomonadota</taxon>
        <taxon>Gammaproteobacteria</taxon>
        <taxon>Alteromonadales</taxon>
        <taxon>Colwelliaceae</taxon>
        <taxon>Cognaticolwellia</taxon>
    </lineage>
</organism>
<evidence type="ECO:0000256" key="6">
    <source>
        <dbReference type="ARBA" id="ARBA00023237"/>
    </source>
</evidence>
<evidence type="ECO:0000256" key="3">
    <source>
        <dbReference type="ARBA" id="ARBA00022692"/>
    </source>
</evidence>
<dbReference type="PANTHER" id="PTHR12815:SF47">
    <property type="entry name" value="TRANSLOCATION AND ASSEMBLY MODULE SUBUNIT TAMA"/>
    <property type="match status" value="1"/>
</dbReference>
<accession>A0A222GCU0</accession>
<evidence type="ECO:0000256" key="4">
    <source>
        <dbReference type="ARBA" id="ARBA00022729"/>
    </source>
</evidence>
<name>A0A222GCU0_9GAMM</name>
<keyword evidence="4" id="KW-0732">Signal</keyword>
<evidence type="ECO:0000256" key="5">
    <source>
        <dbReference type="ARBA" id="ARBA00023136"/>
    </source>
</evidence>
<gene>
    <name evidence="9" type="ORF">B5D82_19105</name>
</gene>